<evidence type="ECO:0000259" key="2">
    <source>
        <dbReference type="SMART" id="SM00014"/>
    </source>
</evidence>
<dbReference type="EMBL" id="VFOP01000001">
    <property type="protein sequence ID" value="TQL52030.1"/>
    <property type="molecule type" value="Genomic_DNA"/>
</dbReference>
<dbReference type="InterPro" id="IPR036938">
    <property type="entry name" value="PAP2/HPO_sf"/>
</dbReference>
<evidence type="ECO:0000256" key="1">
    <source>
        <dbReference type="SAM" id="Phobius"/>
    </source>
</evidence>
<dbReference type="AlphaFoldDB" id="A0A542YVC9"/>
<dbReference type="RefSeq" id="WP_170230791.1">
    <property type="nucleotide sequence ID" value="NZ_BAAAIK010000001.1"/>
</dbReference>
<evidence type="ECO:0000313" key="4">
    <source>
        <dbReference type="Proteomes" id="UP000319516"/>
    </source>
</evidence>
<dbReference type="Proteomes" id="UP000319516">
    <property type="component" value="Unassembled WGS sequence"/>
</dbReference>
<feature type="transmembrane region" description="Helical" evidence="1">
    <location>
        <begin position="6"/>
        <end position="25"/>
    </location>
</feature>
<comment type="caution">
    <text evidence="3">The sequence shown here is derived from an EMBL/GenBank/DDBJ whole genome shotgun (WGS) entry which is preliminary data.</text>
</comment>
<feature type="transmembrane region" description="Helical" evidence="1">
    <location>
        <begin position="32"/>
        <end position="52"/>
    </location>
</feature>
<dbReference type="PANTHER" id="PTHR14969:SF13">
    <property type="entry name" value="AT30094P"/>
    <property type="match status" value="1"/>
</dbReference>
<feature type="domain" description="Phosphatidic acid phosphatase type 2/haloperoxidase" evidence="2">
    <location>
        <begin position="36"/>
        <end position="149"/>
    </location>
</feature>
<proteinExistence type="predicted"/>
<dbReference type="InterPro" id="IPR000326">
    <property type="entry name" value="PAP2/HPO"/>
</dbReference>
<evidence type="ECO:0000313" key="3">
    <source>
        <dbReference type="EMBL" id="TQL52030.1"/>
    </source>
</evidence>
<feature type="transmembrane region" description="Helical" evidence="1">
    <location>
        <begin position="106"/>
        <end position="126"/>
    </location>
</feature>
<keyword evidence="4" id="KW-1185">Reference proteome</keyword>
<keyword evidence="1" id="KW-0812">Transmembrane</keyword>
<gene>
    <name evidence="3" type="ORF">FB467_3198</name>
</gene>
<dbReference type="SUPFAM" id="SSF48317">
    <property type="entry name" value="Acid phosphatase/Vanadium-dependent haloperoxidase"/>
    <property type="match status" value="1"/>
</dbReference>
<dbReference type="Pfam" id="PF01569">
    <property type="entry name" value="PAP2"/>
    <property type="match status" value="1"/>
</dbReference>
<keyword evidence="1" id="KW-1133">Transmembrane helix</keyword>
<dbReference type="PANTHER" id="PTHR14969">
    <property type="entry name" value="SPHINGOSINE-1-PHOSPHATE PHOSPHOHYDROLASE"/>
    <property type="match status" value="1"/>
</dbReference>
<feature type="transmembrane region" description="Helical" evidence="1">
    <location>
        <begin position="138"/>
        <end position="156"/>
    </location>
</feature>
<dbReference type="SMART" id="SM00014">
    <property type="entry name" value="acidPPc"/>
    <property type="match status" value="1"/>
</dbReference>
<sequence length="163" mass="17334">MAQALTFAAGRVGVPLLAILLVGAFSWRRRDWTAPVAVASALAGSLGLTVLGKELVGRLRPPVVLALPPYETSPAWPSGHSLNATVLAVVTAYLLLLTLPRSSRRVVGVVACALFPVLVGLSRVYLAQHWLTDVMGGWAVGLAWAMVVVVAHRVWLRLRPAST</sequence>
<feature type="transmembrane region" description="Helical" evidence="1">
    <location>
        <begin position="80"/>
        <end position="99"/>
    </location>
</feature>
<reference evidence="3 4" key="1">
    <citation type="submission" date="2019-06" db="EMBL/GenBank/DDBJ databases">
        <title>Sequencing the genomes of 1000 actinobacteria strains.</title>
        <authorList>
            <person name="Klenk H.-P."/>
        </authorList>
    </citation>
    <scope>NUCLEOTIDE SEQUENCE [LARGE SCALE GENOMIC DNA]</scope>
    <source>
        <strain evidence="3 4">DSM 12335</strain>
    </source>
</reference>
<name>A0A542YVC9_9MICO</name>
<dbReference type="CDD" id="cd03392">
    <property type="entry name" value="PAP2_like_2"/>
    <property type="match status" value="1"/>
</dbReference>
<accession>A0A542YVC9</accession>
<keyword evidence="1" id="KW-0472">Membrane</keyword>
<dbReference type="Gene3D" id="1.20.144.10">
    <property type="entry name" value="Phosphatidic acid phosphatase type 2/haloperoxidase"/>
    <property type="match status" value="1"/>
</dbReference>
<organism evidence="3 4">
    <name type="scientific">Ornithinicoccus hortensis</name>
    <dbReference type="NCBI Taxonomy" id="82346"/>
    <lineage>
        <taxon>Bacteria</taxon>
        <taxon>Bacillati</taxon>
        <taxon>Actinomycetota</taxon>
        <taxon>Actinomycetes</taxon>
        <taxon>Micrococcales</taxon>
        <taxon>Intrasporangiaceae</taxon>
        <taxon>Ornithinicoccus</taxon>
    </lineage>
</organism>
<protein>
    <submittedName>
        <fullName evidence="3">PAP2 superfamily protein</fullName>
    </submittedName>
</protein>